<evidence type="ECO:0000256" key="1">
    <source>
        <dbReference type="SAM" id="MobiDB-lite"/>
    </source>
</evidence>
<dbReference type="InterPro" id="IPR035969">
    <property type="entry name" value="Rab-GAP_TBC_sf"/>
</dbReference>
<reference evidence="3 4" key="1">
    <citation type="submission" date="2014-06" db="EMBL/GenBank/DDBJ databases">
        <authorList>
            <person name="Swart Estienne"/>
        </authorList>
    </citation>
    <scope>NUCLEOTIDE SEQUENCE [LARGE SCALE GENOMIC DNA]</scope>
    <source>
        <strain evidence="3 4">130c</strain>
    </source>
</reference>
<dbReference type="InParanoid" id="A0A078A9B4"/>
<evidence type="ECO:0000259" key="2">
    <source>
        <dbReference type="PROSITE" id="PS50086"/>
    </source>
</evidence>
<dbReference type="GO" id="GO:0005096">
    <property type="term" value="F:GTPase activator activity"/>
    <property type="evidence" value="ECO:0007669"/>
    <property type="project" value="TreeGrafter"/>
</dbReference>
<dbReference type="Gene3D" id="1.10.8.270">
    <property type="entry name" value="putative rabgap domain of human tbc1 domain family member 14 like domains"/>
    <property type="match status" value="1"/>
</dbReference>
<dbReference type="GO" id="GO:0006886">
    <property type="term" value="P:intracellular protein transport"/>
    <property type="evidence" value="ECO:0007669"/>
    <property type="project" value="TreeGrafter"/>
</dbReference>
<dbReference type="EMBL" id="CCKQ01006831">
    <property type="protein sequence ID" value="CDW78172.1"/>
    <property type="molecule type" value="Genomic_DNA"/>
</dbReference>
<dbReference type="PROSITE" id="PS50086">
    <property type="entry name" value="TBC_RABGAP"/>
    <property type="match status" value="1"/>
</dbReference>
<organism evidence="3 4">
    <name type="scientific">Stylonychia lemnae</name>
    <name type="common">Ciliate</name>
    <dbReference type="NCBI Taxonomy" id="5949"/>
    <lineage>
        <taxon>Eukaryota</taxon>
        <taxon>Sar</taxon>
        <taxon>Alveolata</taxon>
        <taxon>Ciliophora</taxon>
        <taxon>Intramacronucleata</taxon>
        <taxon>Spirotrichea</taxon>
        <taxon>Stichotrichia</taxon>
        <taxon>Sporadotrichida</taxon>
        <taxon>Oxytrichidae</taxon>
        <taxon>Stylonychinae</taxon>
        <taxon>Stylonychia</taxon>
    </lineage>
</organism>
<dbReference type="Gene3D" id="1.10.472.80">
    <property type="entry name" value="Ypt/Rab-GAP domain of gyp1p, domain 3"/>
    <property type="match status" value="1"/>
</dbReference>
<feature type="compositionally biased region" description="Polar residues" evidence="1">
    <location>
        <begin position="42"/>
        <end position="52"/>
    </location>
</feature>
<dbReference type="SUPFAM" id="SSF47923">
    <property type="entry name" value="Ypt/Rab-GAP domain of gyp1p"/>
    <property type="match status" value="2"/>
</dbReference>
<gene>
    <name evidence="3" type="primary">Contig17853.g18974</name>
    <name evidence="3" type="ORF">STYLEM_7145</name>
</gene>
<feature type="region of interest" description="Disordered" evidence="1">
    <location>
        <begin position="42"/>
        <end position="61"/>
    </location>
</feature>
<name>A0A078A9B4_STYLE</name>
<keyword evidence="4" id="KW-1185">Reference proteome</keyword>
<dbReference type="Pfam" id="PF00566">
    <property type="entry name" value="RabGAP-TBC"/>
    <property type="match status" value="1"/>
</dbReference>
<dbReference type="InterPro" id="IPR000195">
    <property type="entry name" value="Rab-GAP-TBC_dom"/>
</dbReference>
<sequence length="557" mass="65597">MESYFGFNSSSLKEKFKSKLAQATKLIPKDIVNKAQNVLNQRKRNQSFTSPETLDEDQNDGETIVIDINIQNQNKKKSNEFNCDESISMKKDHYFKKNQNDNSQESPDSKSSNNLDDKFEVIAQHRQSLKSQQPVLELPDPTKACNDIIKNLMSFNIKNLEQQSSYRIKEQAINIINLINQPKINVVALQDLCFNSGIPDEIKGLRPLAWRILLNHYPPDTKSWEQHIIDQKEVYDGWKRDLIIKPTIKQEEEYKQAKRMMDHPLSLSSDSKWKQFYQDQEIWDEIEKDVKRTRTDLSFFYQAVDNNKNVNNMDLLMKQAECKRSELTLEQKEKFIETHADVLLRVLFIYAKLNPGIRYVQGMNEVLAVIYYCFWRQGDELIISNQYLESDLFFCFNNLMSEIRDGFLRELDREQSGITGKVQTYANILKEVDPLVYRNLQEQNVNHQFYALRWQMLLMCQEFDMSNVLVLWDALFSDSERFSFLNYVCCATVNLKRKIVLVGDFAECMENLQRACDHLTDVSDLINDAKKIQEKHFKLKIKERIKYENMMSLDDDI</sequence>
<evidence type="ECO:0000313" key="3">
    <source>
        <dbReference type="EMBL" id="CDW78172.1"/>
    </source>
</evidence>
<protein>
    <submittedName>
        <fullName evidence="3">Tbc1 domain family member 13</fullName>
    </submittedName>
</protein>
<feature type="domain" description="Rab-GAP TBC" evidence="2">
    <location>
        <begin position="200"/>
        <end position="479"/>
    </location>
</feature>
<evidence type="ECO:0000313" key="4">
    <source>
        <dbReference type="Proteomes" id="UP000039865"/>
    </source>
</evidence>
<dbReference type="SMART" id="SM00164">
    <property type="entry name" value="TBC"/>
    <property type="match status" value="1"/>
</dbReference>
<proteinExistence type="predicted"/>
<dbReference type="OrthoDB" id="10263206at2759"/>
<dbReference type="PANTHER" id="PTHR22957:SF27">
    <property type="entry name" value="TBC1 DOMAIN FAMILY MEMBER 13"/>
    <property type="match status" value="1"/>
</dbReference>
<dbReference type="AlphaFoldDB" id="A0A078A9B4"/>
<accession>A0A078A9B4</accession>
<dbReference type="OMA" id="MHAREWP"/>
<dbReference type="Proteomes" id="UP000039865">
    <property type="component" value="Unassembled WGS sequence"/>
</dbReference>
<dbReference type="FunCoup" id="A0A078A9B4">
    <property type="interactions" value="90"/>
</dbReference>
<dbReference type="PANTHER" id="PTHR22957">
    <property type="entry name" value="TBC1 DOMAIN FAMILY MEMBER GTPASE-ACTIVATING PROTEIN"/>
    <property type="match status" value="1"/>
</dbReference>